<dbReference type="InterPro" id="IPR013785">
    <property type="entry name" value="Aldolase_TIM"/>
</dbReference>
<feature type="binding site" evidence="11">
    <location>
        <position position="173"/>
    </location>
    <ligand>
        <name>FMN</name>
        <dbReference type="ChEBI" id="CHEBI:58210"/>
    </ligand>
</feature>
<evidence type="ECO:0000256" key="10">
    <source>
        <dbReference type="ARBA" id="ARBA00048639"/>
    </source>
</evidence>
<feature type="binding site" evidence="11">
    <location>
        <position position="178"/>
    </location>
    <ligand>
        <name>substrate</name>
    </ligand>
</feature>
<dbReference type="PROSITE" id="PS00912">
    <property type="entry name" value="DHODEHASE_2"/>
    <property type="match status" value="1"/>
</dbReference>
<evidence type="ECO:0000313" key="14">
    <source>
        <dbReference type="Proteomes" id="UP001209083"/>
    </source>
</evidence>
<name>A0ABY8QYP0_9MICO</name>
<dbReference type="GO" id="GO:0106430">
    <property type="term" value="F:dihydroorotate dehydrogenase (quinone) activity"/>
    <property type="evidence" value="ECO:0007669"/>
    <property type="project" value="UniProtKB-EC"/>
</dbReference>
<dbReference type="PIRSF" id="PIRSF000164">
    <property type="entry name" value="DHO_oxidase"/>
    <property type="match status" value="1"/>
</dbReference>
<feature type="binding site" evidence="11">
    <location>
        <position position="249"/>
    </location>
    <ligand>
        <name>FMN</name>
        <dbReference type="ChEBI" id="CHEBI:58210"/>
    </ligand>
</feature>
<feature type="binding site" evidence="11">
    <location>
        <position position="78"/>
    </location>
    <ligand>
        <name>FMN</name>
        <dbReference type="ChEBI" id="CHEBI:58210"/>
    </ligand>
</feature>
<dbReference type="RefSeq" id="WP_349640845.1">
    <property type="nucleotide sequence ID" value="NZ_CP090958.1"/>
</dbReference>
<keyword evidence="9 11" id="KW-0472">Membrane</keyword>
<dbReference type="Proteomes" id="UP001209083">
    <property type="component" value="Chromosome"/>
</dbReference>
<accession>A0ABY8QYP0</accession>
<feature type="active site" description="Nucleophile" evidence="11">
    <location>
        <position position="176"/>
    </location>
</feature>
<dbReference type="NCBIfam" id="TIGR01036">
    <property type="entry name" value="pyrD_sub2"/>
    <property type="match status" value="1"/>
</dbReference>
<feature type="binding site" evidence="11">
    <location>
        <begin position="103"/>
        <end position="107"/>
    </location>
    <ligand>
        <name>substrate</name>
    </ligand>
</feature>
<dbReference type="InterPro" id="IPR050074">
    <property type="entry name" value="DHO_dehydrogenase"/>
</dbReference>
<dbReference type="InterPro" id="IPR012135">
    <property type="entry name" value="Dihydroorotate_DH_1_2"/>
</dbReference>
<keyword evidence="6 11" id="KW-0288">FMN</keyword>
<comment type="similarity">
    <text evidence="4 11">Belongs to the dihydroorotate dehydrogenase family. Type 2 subfamily.</text>
</comment>
<organism evidence="13 14">
    <name type="scientific">Saxibacter everestensis</name>
    <dbReference type="NCBI Taxonomy" id="2909229"/>
    <lineage>
        <taxon>Bacteria</taxon>
        <taxon>Bacillati</taxon>
        <taxon>Actinomycetota</taxon>
        <taxon>Actinomycetes</taxon>
        <taxon>Micrococcales</taxon>
        <taxon>Brevibacteriaceae</taxon>
        <taxon>Saxibacter</taxon>
    </lineage>
</organism>
<dbReference type="PANTHER" id="PTHR48109">
    <property type="entry name" value="DIHYDROOROTATE DEHYDROGENASE (QUINONE), MITOCHONDRIAL-RELATED"/>
    <property type="match status" value="1"/>
</dbReference>
<evidence type="ECO:0000256" key="5">
    <source>
        <dbReference type="ARBA" id="ARBA00022630"/>
    </source>
</evidence>
<dbReference type="NCBIfam" id="NF003648">
    <property type="entry name" value="PRK05286.2-1"/>
    <property type="match status" value="1"/>
</dbReference>
<comment type="catalytic activity">
    <reaction evidence="10 11">
        <text>(S)-dihydroorotate + a quinone = orotate + a quinol</text>
        <dbReference type="Rhea" id="RHEA:30187"/>
        <dbReference type="ChEBI" id="CHEBI:24646"/>
        <dbReference type="ChEBI" id="CHEBI:30839"/>
        <dbReference type="ChEBI" id="CHEBI:30864"/>
        <dbReference type="ChEBI" id="CHEBI:132124"/>
        <dbReference type="EC" id="1.3.5.2"/>
    </reaction>
</comment>
<sequence>MDAELAHSIGFAAIRILNRMPVTSKLVRRFCYPKRHHRVRALGLDFPSAFGLAAGFDKNAVGVCALGNLGFGAIEVGTVTGQPQPGNPKPRLFRLVADHAVINRMGFNNAGAEAVAANISAAREQLEHVPRGIRPVIGVNIGKTKAVPIENAVDDYVRSTELLAPLADYLVINVSSPNTPGLRDLQTVEALRPLIRAVREAADRVVTNPASSLGHVPLLVKIAPDLADADLLAIADLATELKLDGLIATNTTISRDGLRSAPALIEKAGAGGLSGAPVRQRALEVLKLLKDRAGDDMTLVAVGGITTAQDAIERLDAGADLVQGYTAFLYQGPFWANRVTSGLAASALES</sequence>
<evidence type="ECO:0000256" key="7">
    <source>
        <dbReference type="ARBA" id="ARBA00022975"/>
    </source>
</evidence>
<proteinExistence type="inferred from homology"/>
<reference evidence="13 14" key="1">
    <citation type="submission" date="2023-05" db="EMBL/GenBank/DDBJ databases">
        <title>Lithophilousrod everest ZFBP1038 complete genpme.</title>
        <authorList>
            <person name="Tian M."/>
        </authorList>
    </citation>
    <scope>NUCLEOTIDE SEQUENCE [LARGE SCALE GENOMIC DNA]</scope>
    <source>
        <strain evidence="13 14">ZFBP1038</strain>
    </source>
</reference>
<feature type="binding site" evidence="11">
    <location>
        <position position="58"/>
    </location>
    <ligand>
        <name>substrate</name>
    </ligand>
</feature>
<evidence type="ECO:0000256" key="1">
    <source>
        <dbReference type="ARBA" id="ARBA00003125"/>
    </source>
</evidence>
<evidence type="ECO:0000256" key="8">
    <source>
        <dbReference type="ARBA" id="ARBA00023002"/>
    </source>
</evidence>
<dbReference type="Gene3D" id="3.20.20.70">
    <property type="entry name" value="Aldolase class I"/>
    <property type="match status" value="1"/>
</dbReference>
<feature type="binding site" evidence="11">
    <location>
        <begin position="54"/>
        <end position="58"/>
    </location>
    <ligand>
        <name>FMN</name>
        <dbReference type="ChEBI" id="CHEBI:58210"/>
    </ligand>
</feature>
<keyword evidence="7 11" id="KW-0665">Pyrimidine biosynthesis</keyword>
<feature type="domain" description="Dihydroorotate dehydrogenase catalytic" evidence="12">
    <location>
        <begin position="39"/>
        <end position="344"/>
    </location>
</feature>
<feature type="binding site" evidence="11">
    <location>
        <begin position="250"/>
        <end position="251"/>
    </location>
    <ligand>
        <name>substrate</name>
    </ligand>
</feature>
<comment type="cofactor">
    <cofactor evidence="11">
        <name>FMN</name>
        <dbReference type="ChEBI" id="CHEBI:58210"/>
    </cofactor>
    <text evidence="11">Binds 1 FMN per subunit.</text>
</comment>
<dbReference type="EC" id="1.3.5.2" evidence="11"/>
<comment type="subunit">
    <text evidence="11">Monomer.</text>
</comment>
<evidence type="ECO:0000256" key="4">
    <source>
        <dbReference type="ARBA" id="ARBA00005359"/>
    </source>
</evidence>
<dbReference type="CDD" id="cd04738">
    <property type="entry name" value="DHOD_2_like"/>
    <property type="match status" value="1"/>
</dbReference>
<dbReference type="Pfam" id="PF01180">
    <property type="entry name" value="DHO_dh"/>
    <property type="match status" value="1"/>
</dbReference>
<evidence type="ECO:0000256" key="6">
    <source>
        <dbReference type="ARBA" id="ARBA00022643"/>
    </source>
</evidence>
<feature type="binding site" evidence="11">
    <location>
        <position position="173"/>
    </location>
    <ligand>
        <name>substrate</name>
    </ligand>
</feature>
<evidence type="ECO:0000256" key="11">
    <source>
        <dbReference type="HAMAP-Rule" id="MF_00225"/>
    </source>
</evidence>
<evidence type="ECO:0000259" key="12">
    <source>
        <dbReference type="Pfam" id="PF01180"/>
    </source>
</evidence>
<feature type="binding site" evidence="11">
    <location>
        <position position="140"/>
    </location>
    <ligand>
        <name>FMN</name>
        <dbReference type="ChEBI" id="CHEBI:58210"/>
    </ligand>
</feature>
<feature type="binding site" evidence="11">
    <location>
        <position position="304"/>
    </location>
    <ligand>
        <name>FMN</name>
        <dbReference type="ChEBI" id="CHEBI:58210"/>
    </ligand>
</feature>
<comment type="pathway">
    <text evidence="3 11">Pyrimidine metabolism; UMP biosynthesis via de novo pathway; orotate from (S)-dihydroorotate (quinone route): step 1/1.</text>
</comment>
<keyword evidence="14" id="KW-1185">Reference proteome</keyword>
<evidence type="ECO:0000256" key="2">
    <source>
        <dbReference type="ARBA" id="ARBA00004370"/>
    </source>
</evidence>
<keyword evidence="11" id="KW-1003">Cell membrane</keyword>
<evidence type="ECO:0000256" key="3">
    <source>
        <dbReference type="ARBA" id="ARBA00005161"/>
    </source>
</evidence>
<dbReference type="InterPro" id="IPR005719">
    <property type="entry name" value="Dihydroorotate_DH_2"/>
</dbReference>
<dbReference type="EMBL" id="CP090958">
    <property type="protein sequence ID" value="WGW14028.1"/>
    <property type="molecule type" value="Genomic_DNA"/>
</dbReference>
<gene>
    <name evidence="11" type="primary">pyrD</name>
    <name evidence="13" type="ORF">LWF01_06980</name>
</gene>
<dbReference type="PANTHER" id="PTHR48109:SF4">
    <property type="entry name" value="DIHYDROOROTATE DEHYDROGENASE (QUINONE), MITOCHONDRIAL"/>
    <property type="match status" value="1"/>
</dbReference>
<keyword evidence="5 11" id="KW-0285">Flavoprotein</keyword>
<feature type="binding site" evidence="11">
    <location>
        <position position="221"/>
    </location>
    <ligand>
        <name>FMN</name>
        <dbReference type="ChEBI" id="CHEBI:58210"/>
    </ligand>
</feature>
<dbReference type="InterPro" id="IPR001295">
    <property type="entry name" value="Dihydroorotate_DH_CS"/>
</dbReference>
<evidence type="ECO:0000313" key="13">
    <source>
        <dbReference type="EMBL" id="WGW14028.1"/>
    </source>
</evidence>
<comment type="function">
    <text evidence="1 11">Catalyzes the conversion of dihydroorotate to orotate with quinone as electron acceptor.</text>
</comment>
<dbReference type="SUPFAM" id="SSF51395">
    <property type="entry name" value="FMN-linked oxidoreductases"/>
    <property type="match status" value="1"/>
</dbReference>
<protein>
    <recommendedName>
        <fullName evidence="11">Dihydroorotate dehydrogenase (quinone)</fullName>
        <ecNumber evidence="11">1.3.5.2</ecNumber>
    </recommendedName>
    <alternativeName>
        <fullName evidence="11">DHOdehase</fullName>
        <shortName evidence="11">DHOD</shortName>
        <shortName evidence="11">DHODase</shortName>
    </alternativeName>
    <alternativeName>
        <fullName evidence="11">Dihydroorotate oxidase</fullName>
    </alternativeName>
</protein>
<dbReference type="PROSITE" id="PS00911">
    <property type="entry name" value="DHODEHASE_1"/>
    <property type="match status" value="1"/>
</dbReference>
<comment type="subcellular location">
    <subcellularLocation>
        <location evidence="11">Cell membrane</location>
        <topology evidence="11">Peripheral membrane protein</topology>
    </subcellularLocation>
    <subcellularLocation>
        <location evidence="2">Membrane</location>
    </subcellularLocation>
</comment>
<dbReference type="HAMAP" id="MF_00225">
    <property type="entry name" value="DHO_dh_type2"/>
    <property type="match status" value="1"/>
</dbReference>
<evidence type="ECO:0000256" key="9">
    <source>
        <dbReference type="ARBA" id="ARBA00023136"/>
    </source>
</evidence>
<keyword evidence="8 11" id="KW-0560">Oxidoreductase</keyword>
<dbReference type="InterPro" id="IPR005720">
    <property type="entry name" value="Dihydroorotate_DH_cat"/>
</dbReference>
<feature type="binding site" evidence="11">
    <location>
        <position position="275"/>
    </location>
    <ligand>
        <name>FMN</name>
        <dbReference type="ChEBI" id="CHEBI:58210"/>
    </ligand>
</feature>
<dbReference type="NCBIfam" id="NF003652">
    <property type="entry name" value="PRK05286.2-5"/>
    <property type="match status" value="1"/>
</dbReference>
<feature type="binding site" evidence="11">
    <location>
        <begin position="325"/>
        <end position="326"/>
    </location>
    <ligand>
        <name>FMN</name>
        <dbReference type="ChEBI" id="CHEBI:58210"/>
    </ligand>
</feature>